<evidence type="ECO:0000259" key="1">
    <source>
        <dbReference type="Pfam" id="PF00561"/>
    </source>
</evidence>
<comment type="caution">
    <text evidence="2">The sequence shown here is derived from an EMBL/GenBank/DDBJ whole genome shotgun (WGS) entry which is preliminary data.</text>
</comment>
<organism evidence="2 3">
    <name type="scientific">Phytohabitans kaempferiae</name>
    <dbReference type="NCBI Taxonomy" id="1620943"/>
    <lineage>
        <taxon>Bacteria</taxon>
        <taxon>Bacillati</taxon>
        <taxon>Actinomycetota</taxon>
        <taxon>Actinomycetes</taxon>
        <taxon>Micromonosporales</taxon>
        <taxon>Micromonosporaceae</taxon>
    </lineage>
</organism>
<dbReference type="GO" id="GO:0016787">
    <property type="term" value="F:hydrolase activity"/>
    <property type="evidence" value="ECO:0007669"/>
    <property type="project" value="UniProtKB-KW"/>
</dbReference>
<dbReference type="PRINTS" id="PR00111">
    <property type="entry name" value="ABHYDROLASE"/>
</dbReference>
<protein>
    <submittedName>
        <fullName evidence="2">Alpha/beta fold hydrolase</fullName>
    </submittedName>
</protein>
<dbReference type="InterPro" id="IPR050471">
    <property type="entry name" value="AB_hydrolase"/>
</dbReference>
<keyword evidence="3" id="KW-1185">Reference proteome</keyword>
<gene>
    <name evidence="2" type="ORF">ACFFIA_24680</name>
</gene>
<dbReference type="Pfam" id="PF00561">
    <property type="entry name" value="Abhydrolase_1"/>
    <property type="match status" value="1"/>
</dbReference>
<proteinExistence type="predicted"/>
<dbReference type="RefSeq" id="WP_377254199.1">
    <property type="nucleotide sequence ID" value="NZ_JBHLUH010000052.1"/>
</dbReference>
<accession>A0ABV6M8E7</accession>
<dbReference type="EMBL" id="JBHLUH010000052">
    <property type="protein sequence ID" value="MFC0530844.1"/>
    <property type="molecule type" value="Genomic_DNA"/>
</dbReference>
<dbReference type="Gene3D" id="3.40.50.1820">
    <property type="entry name" value="alpha/beta hydrolase"/>
    <property type="match status" value="1"/>
</dbReference>
<keyword evidence="2" id="KW-0378">Hydrolase</keyword>
<feature type="domain" description="AB hydrolase-1" evidence="1">
    <location>
        <begin position="24"/>
        <end position="262"/>
    </location>
</feature>
<dbReference type="InterPro" id="IPR029058">
    <property type="entry name" value="AB_hydrolase_fold"/>
</dbReference>
<name>A0ABV6M8E7_9ACTN</name>
<dbReference type="SUPFAM" id="SSF53474">
    <property type="entry name" value="alpha/beta-Hydrolases"/>
    <property type="match status" value="1"/>
</dbReference>
<dbReference type="PANTHER" id="PTHR43433:SF5">
    <property type="entry name" value="AB HYDROLASE-1 DOMAIN-CONTAINING PROTEIN"/>
    <property type="match status" value="1"/>
</dbReference>
<dbReference type="PANTHER" id="PTHR43433">
    <property type="entry name" value="HYDROLASE, ALPHA/BETA FOLD FAMILY PROTEIN"/>
    <property type="match status" value="1"/>
</dbReference>
<evidence type="ECO:0000313" key="3">
    <source>
        <dbReference type="Proteomes" id="UP001589867"/>
    </source>
</evidence>
<sequence>MGEAIVHVNGVDLCTETFGAPGEPPILLVSGMAASMDWWDTDLCRRLALGGRHVIRYDLRDTGRSVTYPPGAPGYTGDDLIDDAVGLIDLLAGGRAHIVGISMGGAIAQHVAIDHPERVATLTLVSTSTGPDDDLPRMEERIEAAFADPAPEPDWSDPEAVVDHLVEGQRLFAGPDAFDEAYVRGIVRQAVARTIDMESTAKNHAVVKGSGATRHRLGEVTAPTLVIHGGADPFFPPGHAVMLAREINRAQLLMLDGVGHEPLPPSTWDIVVPALLGHTATPTG</sequence>
<dbReference type="InterPro" id="IPR000073">
    <property type="entry name" value="AB_hydrolase_1"/>
</dbReference>
<dbReference type="Proteomes" id="UP001589867">
    <property type="component" value="Unassembled WGS sequence"/>
</dbReference>
<evidence type="ECO:0000313" key="2">
    <source>
        <dbReference type="EMBL" id="MFC0530844.1"/>
    </source>
</evidence>
<reference evidence="2 3" key="1">
    <citation type="submission" date="2024-09" db="EMBL/GenBank/DDBJ databases">
        <authorList>
            <person name="Sun Q."/>
            <person name="Mori K."/>
        </authorList>
    </citation>
    <scope>NUCLEOTIDE SEQUENCE [LARGE SCALE GENOMIC DNA]</scope>
    <source>
        <strain evidence="2 3">TBRC 3947</strain>
    </source>
</reference>